<dbReference type="PRINTS" id="PR00455">
    <property type="entry name" value="HTHTETR"/>
</dbReference>
<keyword evidence="2 4" id="KW-0238">DNA-binding</keyword>
<accession>A0ABU0IRG8</accession>
<dbReference type="InterPro" id="IPR036271">
    <property type="entry name" value="Tet_transcr_reg_TetR-rel_C_sf"/>
</dbReference>
<feature type="DNA-binding region" description="H-T-H motif" evidence="4">
    <location>
        <begin position="32"/>
        <end position="51"/>
    </location>
</feature>
<dbReference type="Pfam" id="PF21993">
    <property type="entry name" value="TetR_C_13_2"/>
    <property type="match status" value="1"/>
</dbReference>
<dbReference type="PANTHER" id="PTHR47506">
    <property type="entry name" value="TRANSCRIPTIONAL REGULATORY PROTEIN"/>
    <property type="match status" value="1"/>
</dbReference>
<reference evidence="6 7" key="1">
    <citation type="submission" date="2023-07" db="EMBL/GenBank/DDBJ databases">
        <title>Genomic Encyclopedia of Type Strains, Phase IV (KMG-IV): sequencing the most valuable type-strain genomes for metagenomic binning, comparative biology and taxonomic classification.</title>
        <authorList>
            <person name="Goeker M."/>
        </authorList>
    </citation>
    <scope>NUCLEOTIDE SEQUENCE [LARGE SCALE GENOMIC DNA]</scope>
    <source>
        <strain evidence="6 7">DSM 18695</strain>
    </source>
</reference>
<keyword evidence="3" id="KW-0804">Transcription</keyword>
<gene>
    <name evidence="6" type="ORF">QO010_002388</name>
</gene>
<dbReference type="InterPro" id="IPR001647">
    <property type="entry name" value="HTH_TetR"/>
</dbReference>
<name>A0ABU0IRG8_9CAUL</name>
<protein>
    <submittedName>
        <fullName evidence="6">TetR/AcrR family transcriptional repressor of nem operon</fullName>
    </submittedName>
</protein>
<evidence type="ECO:0000313" key="6">
    <source>
        <dbReference type="EMBL" id="MDQ0464604.1"/>
    </source>
</evidence>
<evidence type="ECO:0000256" key="3">
    <source>
        <dbReference type="ARBA" id="ARBA00023163"/>
    </source>
</evidence>
<dbReference type="PANTHER" id="PTHR47506:SF7">
    <property type="entry name" value="TRANSCRIPTIONAL REGULATORY PROTEIN"/>
    <property type="match status" value="1"/>
</dbReference>
<organism evidence="6 7">
    <name type="scientific">Caulobacter ginsengisoli</name>
    <dbReference type="NCBI Taxonomy" id="400775"/>
    <lineage>
        <taxon>Bacteria</taxon>
        <taxon>Pseudomonadati</taxon>
        <taxon>Pseudomonadota</taxon>
        <taxon>Alphaproteobacteria</taxon>
        <taxon>Caulobacterales</taxon>
        <taxon>Caulobacteraceae</taxon>
        <taxon>Caulobacter</taxon>
    </lineage>
</organism>
<proteinExistence type="predicted"/>
<dbReference type="InterPro" id="IPR054156">
    <property type="entry name" value="YxaF_TetR_C"/>
</dbReference>
<evidence type="ECO:0000256" key="1">
    <source>
        <dbReference type="ARBA" id="ARBA00023015"/>
    </source>
</evidence>
<dbReference type="EMBL" id="JAUSVS010000004">
    <property type="protein sequence ID" value="MDQ0464604.1"/>
    <property type="molecule type" value="Genomic_DNA"/>
</dbReference>
<dbReference type="Gene3D" id="1.10.357.10">
    <property type="entry name" value="Tetracycline Repressor, domain 2"/>
    <property type="match status" value="1"/>
</dbReference>
<dbReference type="InterPro" id="IPR009057">
    <property type="entry name" value="Homeodomain-like_sf"/>
</dbReference>
<evidence type="ECO:0000259" key="5">
    <source>
        <dbReference type="PROSITE" id="PS50977"/>
    </source>
</evidence>
<feature type="domain" description="HTH tetR-type" evidence="5">
    <location>
        <begin position="9"/>
        <end position="69"/>
    </location>
</feature>
<evidence type="ECO:0000313" key="7">
    <source>
        <dbReference type="Proteomes" id="UP001228905"/>
    </source>
</evidence>
<dbReference type="Proteomes" id="UP001228905">
    <property type="component" value="Unassembled WGS sequence"/>
</dbReference>
<dbReference type="SUPFAM" id="SSF46689">
    <property type="entry name" value="Homeodomain-like"/>
    <property type="match status" value="1"/>
</dbReference>
<dbReference type="Pfam" id="PF00440">
    <property type="entry name" value="TetR_N"/>
    <property type="match status" value="1"/>
</dbReference>
<comment type="caution">
    <text evidence="6">The sequence shown here is derived from an EMBL/GenBank/DDBJ whole genome shotgun (WGS) entry which is preliminary data.</text>
</comment>
<dbReference type="SUPFAM" id="SSF48498">
    <property type="entry name" value="Tetracyclin repressor-like, C-terminal domain"/>
    <property type="match status" value="1"/>
</dbReference>
<evidence type="ECO:0000256" key="4">
    <source>
        <dbReference type="PROSITE-ProRule" id="PRU00335"/>
    </source>
</evidence>
<dbReference type="Gene3D" id="1.10.10.60">
    <property type="entry name" value="Homeodomain-like"/>
    <property type="match status" value="1"/>
</dbReference>
<dbReference type="RefSeq" id="WP_307349402.1">
    <property type="nucleotide sequence ID" value="NZ_JAUSVS010000004.1"/>
</dbReference>
<keyword evidence="7" id="KW-1185">Reference proteome</keyword>
<dbReference type="PROSITE" id="PS50977">
    <property type="entry name" value="HTH_TETR_2"/>
    <property type="match status" value="1"/>
</dbReference>
<keyword evidence="1" id="KW-0805">Transcription regulation</keyword>
<evidence type="ECO:0000256" key="2">
    <source>
        <dbReference type="ARBA" id="ARBA00023125"/>
    </source>
</evidence>
<sequence length="200" mass="21059">MRYPEDHKQETRARVVKAAARSLRRQGPDKLAVAGVMAEVGLTHGGFYAHFASKEALLGAAVEEAFRQGRKRFALTAGDQDARTALEAYVDMYVSASHRDGRELGCPITALAGDMARQAGPAREAFDTGIKSLIGGIASRLPGEDEAANTALAGSLMAEMAGAVSLARAVADPTLSDSLLEQSRAAIKARIAAVFESSDQ</sequence>